<keyword evidence="4" id="KW-0067">ATP-binding</keyword>
<feature type="signal peptide" evidence="6">
    <location>
        <begin position="1"/>
        <end position="19"/>
    </location>
</feature>
<feature type="chain" id="PRO_5004717592" description="Ectonucleoside triphosphate diphosphohydrolase 1" evidence="6">
    <location>
        <begin position="20"/>
        <end position="478"/>
    </location>
</feature>
<dbReference type="STRING" id="225164.V4AXK0"/>
<keyword evidence="5" id="KW-0472">Membrane</keyword>
<dbReference type="GO" id="GO:0017111">
    <property type="term" value="F:ribonucleoside triphosphate phosphatase activity"/>
    <property type="evidence" value="ECO:0007669"/>
    <property type="project" value="TreeGrafter"/>
</dbReference>
<dbReference type="KEGG" id="lgi:LOTGIDRAFT_238045"/>
<dbReference type="AlphaFoldDB" id="V4AXK0"/>
<reference evidence="7 8" key="1">
    <citation type="journal article" date="2013" name="Nature">
        <title>Insights into bilaterian evolution from three spiralian genomes.</title>
        <authorList>
            <person name="Simakov O."/>
            <person name="Marletaz F."/>
            <person name="Cho S.J."/>
            <person name="Edsinger-Gonzales E."/>
            <person name="Havlak P."/>
            <person name="Hellsten U."/>
            <person name="Kuo D.H."/>
            <person name="Larsson T."/>
            <person name="Lv J."/>
            <person name="Arendt D."/>
            <person name="Savage R."/>
            <person name="Osoegawa K."/>
            <person name="de Jong P."/>
            <person name="Grimwood J."/>
            <person name="Chapman J.A."/>
            <person name="Shapiro H."/>
            <person name="Aerts A."/>
            <person name="Otillar R.P."/>
            <person name="Terry A.Y."/>
            <person name="Boore J.L."/>
            <person name="Grigoriev I.V."/>
            <person name="Lindberg D.R."/>
            <person name="Seaver E.C."/>
            <person name="Weisblat D.A."/>
            <person name="Putnam N.H."/>
            <person name="Rokhsar D.S."/>
        </authorList>
    </citation>
    <scope>NUCLEOTIDE SEQUENCE [LARGE SCALE GENOMIC DNA]</scope>
</reference>
<evidence type="ECO:0000256" key="3">
    <source>
        <dbReference type="PIRSR" id="PIRSR600407-1"/>
    </source>
</evidence>
<feature type="active site" description="Proton acceptor" evidence="3">
    <location>
        <position position="160"/>
    </location>
</feature>
<dbReference type="RefSeq" id="XP_009047026.1">
    <property type="nucleotide sequence ID" value="XM_009048778.1"/>
</dbReference>
<keyword evidence="2" id="KW-0378">Hydrolase</keyword>
<keyword evidence="6" id="KW-0732">Signal</keyword>
<dbReference type="PANTHER" id="PTHR11782">
    <property type="entry name" value="ADENOSINE/GUANOSINE DIPHOSPHATASE"/>
    <property type="match status" value="1"/>
</dbReference>
<dbReference type="Gene3D" id="3.30.420.40">
    <property type="match status" value="1"/>
</dbReference>
<dbReference type="InterPro" id="IPR000407">
    <property type="entry name" value="GDA1_CD39_NTPase"/>
</dbReference>
<feature type="transmembrane region" description="Helical" evidence="5">
    <location>
        <begin position="453"/>
        <end position="471"/>
    </location>
</feature>
<dbReference type="CDD" id="cd24003">
    <property type="entry name" value="ASKHA_NBD_GDA1_CD39_NTPase"/>
    <property type="match status" value="1"/>
</dbReference>
<dbReference type="OMA" id="TLPMINL"/>
<evidence type="ECO:0000256" key="4">
    <source>
        <dbReference type="PIRSR" id="PIRSR600407-2"/>
    </source>
</evidence>
<dbReference type="GO" id="GO:0005524">
    <property type="term" value="F:ATP binding"/>
    <property type="evidence" value="ECO:0007669"/>
    <property type="project" value="UniProtKB-KW"/>
</dbReference>
<feature type="binding site" evidence="4">
    <location>
        <begin position="193"/>
        <end position="197"/>
    </location>
    <ligand>
        <name>ATP</name>
        <dbReference type="ChEBI" id="CHEBI:30616"/>
    </ligand>
</feature>
<name>V4AXK0_LOTGI</name>
<dbReference type="GO" id="GO:0004382">
    <property type="term" value="F:GDP phosphatase activity"/>
    <property type="evidence" value="ECO:0007669"/>
    <property type="project" value="TreeGrafter"/>
</dbReference>
<evidence type="ECO:0000256" key="1">
    <source>
        <dbReference type="ARBA" id="ARBA00009283"/>
    </source>
</evidence>
<dbReference type="PANTHER" id="PTHR11782:SF83">
    <property type="entry name" value="GUANOSINE-DIPHOSPHATASE"/>
    <property type="match status" value="1"/>
</dbReference>
<dbReference type="GO" id="GO:0005886">
    <property type="term" value="C:plasma membrane"/>
    <property type="evidence" value="ECO:0007669"/>
    <property type="project" value="TreeGrafter"/>
</dbReference>
<keyword evidence="5" id="KW-1133">Transmembrane helix</keyword>
<evidence type="ECO:0000256" key="5">
    <source>
        <dbReference type="SAM" id="Phobius"/>
    </source>
</evidence>
<dbReference type="Proteomes" id="UP000030746">
    <property type="component" value="Unassembled WGS sequence"/>
</dbReference>
<dbReference type="CTD" id="20250642"/>
<dbReference type="GeneID" id="20250642"/>
<gene>
    <name evidence="7" type="ORF">LOTGIDRAFT_238045</name>
</gene>
<dbReference type="GO" id="GO:0045134">
    <property type="term" value="F:UDP phosphatase activity"/>
    <property type="evidence" value="ECO:0007669"/>
    <property type="project" value="TreeGrafter"/>
</dbReference>
<proteinExistence type="inferred from homology"/>
<evidence type="ECO:0000313" key="8">
    <source>
        <dbReference type="Proteomes" id="UP000030746"/>
    </source>
</evidence>
<evidence type="ECO:0000256" key="6">
    <source>
        <dbReference type="SAM" id="SignalP"/>
    </source>
</evidence>
<sequence>MACIYILVFLSVIIQPTFPKIVENHPHHGVILDAGSSSIKVRIYQWIIDSHKHTNVPKIHLVHNERIKVNLAKYAREPDMLELQLLNAIDVAVQYINQSVHHEEVGEIPLFLMSTAGTRTLSSHDARYFVRTVRRLLSNSTTNPFYFKPRHVEILSGEEEGVYSWLSVNYLLGVFNLTSGLPVRTVGILEMGGGSTQIAFIPRDPLYDGEFHVYMDKKRYELYVHSYLNYGQNYIKNRVNSWLLHHHHGNKTHIPDPCRLKGDTDKVKTHNHTKIIYGSGNVTQCRNIIQIFLKKAEGDGCSPKPCAIGSVYQPNVTNITFYAIGAFKYAPGDLGAIDSTKRLNITKFNSLTEKHCAKNFSALSKKDRQYGREYCLMGVYISLLLTQSYGFNKTTTNIIVTDRIHGVKTDWSLGIMLHEIMERNALKPYKPVVEINCPNLGNIVSSNGVHNKHSLLVLVFILLLVVFMNLVDLPNYIS</sequence>
<organism evidence="7 8">
    <name type="scientific">Lottia gigantea</name>
    <name type="common">Giant owl limpet</name>
    <dbReference type="NCBI Taxonomy" id="225164"/>
    <lineage>
        <taxon>Eukaryota</taxon>
        <taxon>Metazoa</taxon>
        <taxon>Spiralia</taxon>
        <taxon>Lophotrochozoa</taxon>
        <taxon>Mollusca</taxon>
        <taxon>Gastropoda</taxon>
        <taxon>Patellogastropoda</taxon>
        <taxon>Lottioidea</taxon>
        <taxon>Lottiidae</taxon>
        <taxon>Lottia</taxon>
    </lineage>
</organism>
<dbReference type="Pfam" id="PF01150">
    <property type="entry name" value="GDA1_CD39"/>
    <property type="match status" value="1"/>
</dbReference>
<dbReference type="GO" id="GO:0009134">
    <property type="term" value="P:nucleoside diphosphate catabolic process"/>
    <property type="evidence" value="ECO:0007669"/>
    <property type="project" value="TreeGrafter"/>
</dbReference>
<evidence type="ECO:0000256" key="2">
    <source>
        <dbReference type="ARBA" id="ARBA00022801"/>
    </source>
</evidence>
<evidence type="ECO:0008006" key="9">
    <source>
        <dbReference type="Google" id="ProtNLM"/>
    </source>
</evidence>
<dbReference type="Gene3D" id="3.30.420.150">
    <property type="entry name" value="Exopolyphosphatase. Domain 2"/>
    <property type="match status" value="1"/>
</dbReference>
<dbReference type="EMBL" id="KB200294">
    <property type="protein sequence ID" value="ESP02318.1"/>
    <property type="molecule type" value="Genomic_DNA"/>
</dbReference>
<keyword evidence="4" id="KW-0547">Nucleotide-binding</keyword>
<protein>
    <recommendedName>
        <fullName evidence="9">Ectonucleoside triphosphate diphosphohydrolase 1</fullName>
    </recommendedName>
</protein>
<dbReference type="HOGENOM" id="CLU_010246_6_0_1"/>
<evidence type="ECO:0000313" key="7">
    <source>
        <dbReference type="EMBL" id="ESP02318.1"/>
    </source>
</evidence>
<accession>V4AXK0</accession>
<keyword evidence="5" id="KW-0812">Transmembrane</keyword>
<dbReference type="OrthoDB" id="6372431at2759"/>
<comment type="similarity">
    <text evidence="1">Belongs to the GDA1/CD39 NTPase family.</text>
</comment>
<keyword evidence="8" id="KW-1185">Reference proteome</keyword>